<comment type="caution">
    <text evidence="2">The sequence shown here is derived from an EMBL/GenBank/DDBJ whole genome shotgun (WGS) entry which is preliminary data.</text>
</comment>
<name>X1SV38_9ZZZZ</name>
<protein>
    <submittedName>
        <fullName evidence="2">Uncharacterized protein</fullName>
    </submittedName>
</protein>
<evidence type="ECO:0000313" key="2">
    <source>
        <dbReference type="EMBL" id="GAI96828.1"/>
    </source>
</evidence>
<evidence type="ECO:0000256" key="1">
    <source>
        <dbReference type="SAM" id="Phobius"/>
    </source>
</evidence>
<reference evidence="2" key="1">
    <citation type="journal article" date="2014" name="Front. Microbiol.">
        <title>High frequency of phylogenetically diverse reductive dehalogenase-homologous genes in deep subseafloor sedimentary metagenomes.</title>
        <authorList>
            <person name="Kawai M."/>
            <person name="Futagami T."/>
            <person name="Toyoda A."/>
            <person name="Takaki Y."/>
            <person name="Nishi S."/>
            <person name="Hori S."/>
            <person name="Arai W."/>
            <person name="Tsubouchi T."/>
            <person name="Morono Y."/>
            <person name="Uchiyama I."/>
            <person name="Ito T."/>
            <person name="Fujiyama A."/>
            <person name="Inagaki F."/>
            <person name="Takami H."/>
        </authorList>
    </citation>
    <scope>NUCLEOTIDE SEQUENCE</scope>
    <source>
        <strain evidence="2">Expedition CK06-06</strain>
    </source>
</reference>
<keyword evidence="1" id="KW-0472">Membrane</keyword>
<accession>X1SV38</accession>
<sequence>PTLILGIIALAGGSFAMKHKAFGFAVTGAVLSIIADFNLGIVIILGILGIVFIAMGKSEFD</sequence>
<feature type="transmembrane region" description="Helical" evidence="1">
    <location>
        <begin position="26"/>
        <end position="55"/>
    </location>
</feature>
<keyword evidence="1" id="KW-0812">Transmembrane</keyword>
<dbReference type="AlphaFoldDB" id="X1SV38"/>
<dbReference type="EMBL" id="BARW01019570">
    <property type="protein sequence ID" value="GAI96828.1"/>
    <property type="molecule type" value="Genomic_DNA"/>
</dbReference>
<keyword evidence="1" id="KW-1133">Transmembrane helix</keyword>
<proteinExistence type="predicted"/>
<gene>
    <name evidence="2" type="ORF">S12H4_33233</name>
</gene>
<organism evidence="2">
    <name type="scientific">marine sediment metagenome</name>
    <dbReference type="NCBI Taxonomy" id="412755"/>
    <lineage>
        <taxon>unclassified sequences</taxon>
        <taxon>metagenomes</taxon>
        <taxon>ecological metagenomes</taxon>
    </lineage>
</organism>
<feature type="non-terminal residue" evidence="2">
    <location>
        <position position="1"/>
    </location>
</feature>